<dbReference type="InterPro" id="IPR007848">
    <property type="entry name" value="Small_mtfrase_dom"/>
</dbReference>
<dbReference type="PANTHER" id="PTHR18895">
    <property type="entry name" value="HEMK METHYLTRANSFERASE"/>
    <property type="match status" value="1"/>
</dbReference>
<dbReference type="NCBIfam" id="TIGR00536">
    <property type="entry name" value="hemK_fam"/>
    <property type="match status" value="1"/>
</dbReference>
<dbReference type="eggNOG" id="COG2890">
    <property type="taxonomic scope" value="Bacteria"/>
</dbReference>
<dbReference type="AlphaFoldDB" id="C6L9R4"/>
<dbReference type="InterPro" id="IPR004556">
    <property type="entry name" value="HemK-like"/>
</dbReference>
<name>C6L9R4_9FIRM</name>
<dbReference type="InterPro" id="IPR002052">
    <property type="entry name" value="DNA_methylase_N6_adenine_CS"/>
</dbReference>
<dbReference type="Gene3D" id="3.40.50.150">
    <property type="entry name" value="Vaccinia Virus protein VP39"/>
    <property type="match status" value="1"/>
</dbReference>
<gene>
    <name evidence="5" type="primary">prmC</name>
    <name evidence="8" type="ORF">BRYFOR_05354</name>
</gene>
<evidence type="ECO:0000256" key="1">
    <source>
        <dbReference type="ARBA" id="ARBA00022603"/>
    </source>
</evidence>
<feature type="binding site" evidence="5">
    <location>
        <position position="213"/>
    </location>
    <ligand>
        <name>S-adenosyl-L-methionine</name>
        <dbReference type="ChEBI" id="CHEBI:59789"/>
    </ligand>
</feature>
<dbReference type="EC" id="2.1.1.297" evidence="5"/>
<dbReference type="InterPro" id="IPR029063">
    <property type="entry name" value="SAM-dependent_MTases_sf"/>
</dbReference>
<dbReference type="InterPro" id="IPR040758">
    <property type="entry name" value="PrmC_N"/>
</dbReference>
<evidence type="ECO:0000313" key="9">
    <source>
        <dbReference type="Proteomes" id="UP000005561"/>
    </source>
</evidence>
<sequence length="307" mass="34174">MRTAACCAEDDRRKTAAKNAAAVDGEPRQPDAVSYHGLLQWGIHTLQQQEIGEADVDAWILLEYVTGIDRTHYFLKMQEPCPQEEDKRYRELIGRRAQHVPVQYLTGVQEFMGYPFRVNSQVLIPRQDTELLVLEAEKRIHPGARVLDMCTGSGCIIISLAKRNHICAAAADISEGALAVARENAGALQVEAEFIKSDLFENIAGTYDCIVSNPPYIASGEIPGLMPEVRDYEPRTALDGKADGLYFYRRIVAQAKQFLKPQGWLLCEIGCDQGAAVAALFEQEGYREIEVKKDLAGLFRVVSGRRS</sequence>
<dbReference type="Proteomes" id="UP000005561">
    <property type="component" value="Unassembled WGS sequence"/>
</dbReference>
<dbReference type="CDD" id="cd02440">
    <property type="entry name" value="AdoMet_MTases"/>
    <property type="match status" value="1"/>
</dbReference>
<dbReference type="STRING" id="168384.SAMN05660368_03606"/>
<dbReference type="PANTHER" id="PTHR18895:SF74">
    <property type="entry name" value="MTRF1L RELEASE FACTOR GLUTAMINE METHYLTRANSFERASE"/>
    <property type="match status" value="1"/>
</dbReference>
<evidence type="ECO:0000256" key="3">
    <source>
        <dbReference type="ARBA" id="ARBA00022691"/>
    </source>
</evidence>
<keyword evidence="1 5" id="KW-0489">Methyltransferase</keyword>
<feature type="domain" description="Release factor glutamine methyltransferase N-terminal" evidence="7">
    <location>
        <begin position="38"/>
        <end position="107"/>
    </location>
</feature>
<dbReference type="GO" id="GO:0003676">
    <property type="term" value="F:nucleic acid binding"/>
    <property type="evidence" value="ECO:0007669"/>
    <property type="project" value="InterPro"/>
</dbReference>
<keyword evidence="2 5" id="KW-0808">Transferase</keyword>
<dbReference type="NCBIfam" id="TIGR03534">
    <property type="entry name" value="RF_mod_PrmC"/>
    <property type="match status" value="1"/>
</dbReference>
<dbReference type="GO" id="GO:0032259">
    <property type="term" value="P:methylation"/>
    <property type="evidence" value="ECO:0007669"/>
    <property type="project" value="UniProtKB-KW"/>
</dbReference>
<dbReference type="RefSeq" id="WP_006860156.1">
    <property type="nucleotide sequence ID" value="NZ_ACCL02000002.1"/>
</dbReference>
<evidence type="ECO:0000256" key="4">
    <source>
        <dbReference type="ARBA" id="ARBA00048391"/>
    </source>
</evidence>
<dbReference type="EMBL" id="ACCL02000002">
    <property type="protein sequence ID" value="EET62321.1"/>
    <property type="molecule type" value="Genomic_DNA"/>
</dbReference>
<dbReference type="GO" id="GO:0102559">
    <property type="term" value="F:peptide chain release factor N(5)-glutamine methyltransferase activity"/>
    <property type="evidence" value="ECO:0007669"/>
    <property type="project" value="UniProtKB-EC"/>
</dbReference>
<keyword evidence="3 5" id="KW-0949">S-adenosyl-L-methionine</keyword>
<evidence type="ECO:0000259" key="7">
    <source>
        <dbReference type="Pfam" id="PF17827"/>
    </source>
</evidence>
<feature type="binding site" evidence="5">
    <location>
        <position position="172"/>
    </location>
    <ligand>
        <name>S-adenosyl-L-methionine</name>
        <dbReference type="ChEBI" id="CHEBI:59789"/>
    </ligand>
</feature>
<dbReference type="OrthoDB" id="9800643at2"/>
<dbReference type="Gene3D" id="1.10.8.10">
    <property type="entry name" value="DNA helicase RuvA subunit, C-terminal domain"/>
    <property type="match status" value="1"/>
</dbReference>
<evidence type="ECO:0000259" key="6">
    <source>
        <dbReference type="Pfam" id="PF05175"/>
    </source>
</evidence>
<keyword evidence="9" id="KW-1185">Reference proteome</keyword>
<feature type="binding site" evidence="5">
    <location>
        <begin position="213"/>
        <end position="216"/>
    </location>
    <ligand>
        <name>substrate</name>
    </ligand>
</feature>
<dbReference type="PROSITE" id="PS00092">
    <property type="entry name" value="N6_MTASE"/>
    <property type="match status" value="1"/>
</dbReference>
<comment type="caution">
    <text evidence="8">The sequence shown here is derived from an EMBL/GenBank/DDBJ whole genome shotgun (WGS) entry which is preliminary data.</text>
</comment>
<dbReference type="InterPro" id="IPR050320">
    <property type="entry name" value="N5-glutamine_MTase"/>
</dbReference>
<dbReference type="Pfam" id="PF05175">
    <property type="entry name" value="MTS"/>
    <property type="match status" value="1"/>
</dbReference>
<accession>C6L9R4</accession>
<comment type="similarity">
    <text evidence="5">Belongs to the protein N5-glutamine methyltransferase family. PrmC subfamily.</text>
</comment>
<evidence type="ECO:0000256" key="5">
    <source>
        <dbReference type="HAMAP-Rule" id="MF_02126"/>
    </source>
</evidence>
<protein>
    <recommendedName>
        <fullName evidence="5">Release factor glutamine methyltransferase</fullName>
        <shortName evidence="5">RF MTase</shortName>
        <ecNumber evidence="5">2.1.1.297</ecNumber>
    </recommendedName>
    <alternativeName>
        <fullName evidence="5">N5-glutamine methyltransferase PrmC</fullName>
    </alternativeName>
    <alternativeName>
        <fullName evidence="5">Protein-(glutamine-N5) MTase PrmC</fullName>
    </alternativeName>
    <alternativeName>
        <fullName evidence="5">Protein-glutamine N-methyltransferase PrmC</fullName>
    </alternativeName>
</protein>
<dbReference type="Pfam" id="PF17827">
    <property type="entry name" value="PrmC_N"/>
    <property type="match status" value="1"/>
</dbReference>
<dbReference type="InterPro" id="IPR019874">
    <property type="entry name" value="RF_methyltr_PrmC"/>
</dbReference>
<comment type="catalytic activity">
    <reaction evidence="4 5">
        <text>L-glutaminyl-[peptide chain release factor] + S-adenosyl-L-methionine = N(5)-methyl-L-glutaminyl-[peptide chain release factor] + S-adenosyl-L-homocysteine + H(+)</text>
        <dbReference type="Rhea" id="RHEA:42896"/>
        <dbReference type="Rhea" id="RHEA-COMP:10271"/>
        <dbReference type="Rhea" id="RHEA-COMP:10272"/>
        <dbReference type="ChEBI" id="CHEBI:15378"/>
        <dbReference type="ChEBI" id="CHEBI:30011"/>
        <dbReference type="ChEBI" id="CHEBI:57856"/>
        <dbReference type="ChEBI" id="CHEBI:59789"/>
        <dbReference type="ChEBI" id="CHEBI:61891"/>
        <dbReference type="EC" id="2.1.1.297"/>
    </reaction>
</comment>
<dbReference type="HAMAP" id="MF_02126">
    <property type="entry name" value="RF_methyltr_PrmC"/>
    <property type="match status" value="1"/>
</dbReference>
<proteinExistence type="inferred from homology"/>
<comment type="function">
    <text evidence="5">Methylates the class 1 translation termination release factors RF1/PrfA and RF2/PrfB on the glutamine residue of the universally conserved GGQ motif.</text>
</comment>
<evidence type="ECO:0000256" key="2">
    <source>
        <dbReference type="ARBA" id="ARBA00022679"/>
    </source>
</evidence>
<evidence type="ECO:0000313" key="8">
    <source>
        <dbReference type="EMBL" id="EET62321.1"/>
    </source>
</evidence>
<dbReference type="SUPFAM" id="SSF53335">
    <property type="entry name" value="S-adenosyl-L-methionine-dependent methyltransferases"/>
    <property type="match status" value="1"/>
</dbReference>
<organism evidence="8 9">
    <name type="scientific">Marvinbryantia formatexigens DSM 14469</name>
    <dbReference type="NCBI Taxonomy" id="478749"/>
    <lineage>
        <taxon>Bacteria</taxon>
        <taxon>Bacillati</taxon>
        <taxon>Bacillota</taxon>
        <taxon>Clostridia</taxon>
        <taxon>Lachnospirales</taxon>
        <taxon>Lachnospiraceae</taxon>
        <taxon>Marvinbryantia</taxon>
    </lineage>
</organism>
<comment type="caution">
    <text evidence="5">Lacks conserved residue(s) required for the propagation of feature annotation.</text>
</comment>
<reference evidence="8" key="1">
    <citation type="submission" date="2009-07" db="EMBL/GenBank/DDBJ databases">
        <authorList>
            <person name="Weinstock G."/>
            <person name="Sodergren E."/>
            <person name="Clifton S."/>
            <person name="Fulton L."/>
            <person name="Fulton B."/>
            <person name="Courtney L."/>
            <person name="Fronick C."/>
            <person name="Harrison M."/>
            <person name="Strong C."/>
            <person name="Farmer C."/>
            <person name="Delahaunty K."/>
            <person name="Markovic C."/>
            <person name="Hall O."/>
            <person name="Minx P."/>
            <person name="Tomlinson C."/>
            <person name="Mitreva M."/>
            <person name="Nelson J."/>
            <person name="Hou S."/>
            <person name="Wollam A."/>
            <person name="Pepin K.H."/>
            <person name="Johnson M."/>
            <person name="Bhonagiri V."/>
            <person name="Nash W.E."/>
            <person name="Warren W."/>
            <person name="Chinwalla A."/>
            <person name="Mardis E.R."/>
            <person name="Wilson R.K."/>
        </authorList>
    </citation>
    <scope>NUCLEOTIDE SEQUENCE [LARGE SCALE GENOMIC DNA]</scope>
    <source>
        <strain evidence="8">DSM 14469</strain>
    </source>
</reference>
<feature type="domain" description="Methyltransferase small" evidence="6">
    <location>
        <begin position="129"/>
        <end position="219"/>
    </location>
</feature>